<dbReference type="GO" id="GO:0008893">
    <property type="term" value="F:guanosine-3',5'-bis(diphosphate) 3'-diphosphatase activity"/>
    <property type="evidence" value="ECO:0007669"/>
    <property type="project" value="TreeGrafter"/>
</dbReference>
<dbReference type="InterPro" id="IPR052194">
    <property type="entry name" value="MESH1"/>
</dbReference>
<dbReference type="AlphaFoldDB" id="A0A7H0YGH7"/>
<dbReference type="SUPFAM" id="SSF109604">
    <property type="entry name" value="HD-domain/PDEase-like"/>
    <property type="match status" value="1"/>
</dbReference>
<gene>
    <name evidence="1" type="ORF">IAQ67_16155</name>
</gene>
<dbReference type="Pfam" id="PF13328">
    <property type="entry name" value="HD_4"/>
    <property type="match status" value="1"/>
</dbReference>
<evidence type="ECO:0000313" key="1">
    <source>
        <dbReference type="EMBL" id="QNR70185.1"/>
    </source>
</evidence>
<proteinExistence type="predicted"/>
<dbReference type="Proteomes" id="UP000516384">
    <property type="component" value="Chromosome"/>
</dbReference>
<dbReference type="PANTHER" id="PTHR46246:SF1">
    <property type="entry name" value="GUANOSINE-3',5'-BIS(DIPHOSPHATE) 3'-PYROPHOSPHOHYDROLASE MESH1"/>
    <property type="match status" value="1"/>
</dbReference>
<protein>
    <submittedName>
        <fullName evidence="1">HD domain-containing protein</fullName>
    </submittedName>
</protein>
<organism evidence="1 2">
    <name type="scientific">Paenibacillus peoriae</name>
    <dbReference type="NCBI Taxonomy" id="59893"/>
    <lineage>
        <taxon>Bacteria</taxon>
        <taxon>Bacillati</taxon>
        <taxon>Bacillota</taxon>
        <taxon>Bacilli</taxon>
        <taxon>Bacillales</taxon>
        <taxon>Paenibacillaceae</taxon>
        <taxon>Paenibacillus</taxon>
    </lineage>
</organism>
<dbReference type="PANTHER" id="PTHR46246">
    <property type="entry name" value="GUANOSINE-3',5'-BIS(DIPHOSPHATE) 3'-PYROPHOSPHOHYDROLASE MESH1"/>
    <property type="match status" value="1"/>
</dbReference>
<reference evidence="1 2" key="1">
    <citation type="submission" date="2020-09" db="EMBL/GenBank/DDBJ databases">
        <title>Characterization of Paenibacillus peoriae strain ZF390 with broad-spectrum antimicrobial activity as a potential biocontrol agent.</title>
        <authorList>
            <person name="Li L."/>
            <person name="Zhao Y."/>
            <person name="Li B."/>
            <person name="Xie X."/>
        </authorList>
    </citation>
    <scope>NUCLEOTIDE SEQUENCE [LARGE SCALE GENOMIC DNA]</scope>
    <source>
        <strain evidence="1 2">ZF390</strain>
    </source>
</reference>
<evidence type="ECO:0000313" key="2">
    <source>
        <dbReference type="Proteomes" id="UP000516384"/>
    </source>
</evidence>
<accession>A0A7H0YGH7</accession>
<dbReference type="Gene3D" id="1.10.3210.10">
    <property type="entry name" value="Hypothetical protein af1432"/>
    <property type="match status" value="1"/>
</dbReference>
<name>A0A7H0YGH7_9BACL</name>
<dbReference type="EMBL" id="CP061172">
    <property type="protein sequence ID" value="QNR70185.1"/>
    <property type="molecule type" value="Genomic_DNA"/>
</dbReference>
<sequence length="142" mass="16455">MVNNLNKAISIAATMHNGQLDKGGNPYILHPLRVMMKLKSNKEQIVAVLHDILEDTTMTKEKLSEDFSSSIIDAVIALTRKEDEPYMEFIRRCKQNELARKVKIADIEDNMDLSRIEQPTKKDYERTKKYEKALKELMSIEE</sequence>